<evidence type="ECO:0000313" key="3">
    <source>
        <dbReference type="Proteomes" id="UP000576393"/>
    </source>
</evidence>
<protein>
    <recommendedName>
        <fullName evidence="4">Phosphodiesterase</fullName>
    </recommendedName>
</protein>
<dbReference type="AlphaFoldDB" id="A0A852V8R3"/>
<sequence>MRREPVTSAARAVLAAVFGTAARIRRGRPLHPVGLLFDAALHLHGAPSLWGAAFLDEAMELRGIARLSRSAGLPYPSPDVLGLAVRWRHPSPDGTAAAEDRAGAEGTGRGATAASDAEAAPGATAELLLATTGRTVPGRRLLRPAVRWAPGLYGSLLPYGAGGDRVLLGAVARRSWASPARLGALARVAAARPLVFDLVVASPTGPWERFGVLELTGPAHTDADEPVRFDPLRHPIPGLEPAGWIQRVREGAYAAAQRVPDAEAAGLSGRRARSV</sequence>
<dbReference type="Proteomes" id="UP000576393">
    <property type="component" value="Unassembled WGS sequence"/>
</dbReference>
<gene>
    <name evidence="2" type="ORF">HDA43_006723</name>
</gene>
<evidence type="ECO:0008006" key="4">
    <source>
        <dbReference type="Google" id="ProtNLM"/>
    </source>
</evidence>
<organism evidence="2 3">
    <name type="scientific">Streptosporangium sandarakinum</name>
    <dbReference type="NCBI Taxonomy" id="1260955"/>
    <lineage>
        <taxon>Bacteria</taxon>
        <taxon>Bacillati</taxon>
        <taxon>Actinomycetota</taxon>
        <taxon>Actinomycetes</taxon>
        <taxon>Streptosporangiales</taxon>
        <taxon>Streptosporangiaceae</taxon>
        <taxon>Streptosporangium</taxon>
    </lineage>
</organism>
<dbReference type="EMBL" id="JACCCO010000003">
    <property type="protein sequence ID" value="NYF44496.1"/>
    <property type="molecule type" value="Genomic_DNA"/>
</dbReference>
<evidence type="ECO:0000313" key="2">
    <source>
        <dbReference type="EMBL" id="NYF44496.1"/>
    </source>
</evidence>
<accession>A0A852V8R3</accession>
<name>A0A852V8R3_9ACTN</name>
<reference evidence="2 3" key="1">
    <citation type="submission" date="2020-07" db="EMBL/GenBank/DDBJ databases">
        <title>Sequencing the genomes of 1000 actinobacteria strains.</title>
        <authorList>
            <person name="Klenk H.-P."/>
        </authorList>
    </citation>
    <scope>NUCLEOTIDE SEQUENCE [LARGE SCALE GENOMIC DNA]</scope>
    <source>
        <strain evidence="2 3">DSM 45763</strain>
    </source>
</reference>
<evidence type="ECO:0000256" key="1">
    <source>
        <dbReference type="SAM" id="MobiDB-lite"/>
    </source>
</evidence>
<proteinExistence type="predicted"/>
<comment type="caution">
    <text evidence="2">The sequence shown here is derived from an EMBL/GenBank/DDBJ whole genome shotgun (WGS) entry which is preliminary data.</text>
</comment>
<feature type="region of interest" description="Disordered" evidence="1">
    <location>
        <begin position="92"/>
        <end position="119"/>
    </location>
</feature>
<keyword evidence="3" id="KW-1185">Reference proteome</keyword>